<evidence type="ECO:0000259" key="2">
    <source>
        <dbReference type="Pfam" id="PF00535"/>
    </source>
</evidence>
<name>N4WQ83_9BACI</name>
<accession>N4WQ83</accession>
<evidence type="ECO:0000313" key="4">
    <source>
        <dbReference type="Proteomes" id="UP000012283"/>
    </source>
</evidence>
<dbReference type="PANTHER" id="PTHR22916">
    <property type="entry name" value="GLYCOSYLTRANSFERASE"/>
    <property type="match status" value="1"/>
</dbReference>
<dbReference type="CDD" id="cd00761">
    <property type="entry name" value="Glyco_tranf_GTA_type"/>
    <property type="match status" value="1"/>
</dbReference>
<keyword evidence="3" id="KW-0808">Transferase</keyword>
<dbReference type="EMBL" id="APML01000036">
    <property type="protein sequence ID" value="ENH96605.1"/>
    <property type="molecule type" value="Genomic_DNA"/>
</dbReference>
<comment type="similarity">
    <text evidence="1">Belongs to the glycosyltransferase 2 family.</text>
</comment>
<gene>
    <name evidence="3" type="ORF">J416_09886</name>
</gene>
<reference evidence="3 4" key="1">
    <citation type="submission" date="2013-03" db="EMBL/GenBank/DDBJ databases">
        <title>Draft genome sequence of Gracibacillus halophilus YIM-C55.5, a moderately halophilic and thermophilic organism from the Xiaochaidamu salt lake.</title>
        <authorList>
            <person name="Sugumar T."/>
            <person name="Polireddy D.R."/>
            <person name="Antony A."/>
            <person name="Madhava Y.R."/>
            <person name="Sivakumar N."/>
        </authorList>
    </citation>
    <scope>NUCLEOTIDE SEQUENCE [LARGE SCALE GENOMIC DNA]</scope>
    <source>
        <strain evidence="3 4">YIM-C55.5</strain>
    </source>
</reference>
<dbReference type="InterPro" id="IPR029044">
    <property type="entry name" value="Nucleotide-diphossugar_trans"/>
</dbReference>
<dbReference type="InterPro" id="IPR001173">
    <property type="entry name" value="Glyco_trans_2-like"/>
</dbReference>
<dbReference type="PANTHER" id="PTHR22916:SF3">
    <property type="entry name" value="UDP-GLCNAC:BETAGAL BETA-1,3-N-ACETYLGLUCOSAMINYLTRANSFERASE-LIKE PROTEIN 1"/>
    <property type="match status" value="1"/>
</dbReference>
<dbReference type="SUPFAM" id="SSF53448">
    <property type="entry name" value="Nucleotide-diphospho-sugar transferases"/>
    <property type="match status" value="1"/>
</dbReference>
<dbReference type="eggNOG" id="COG0463">
    <property type="taxonomic scope" value="Bacteria"/>
</dbReference>
<evidence type="ECO:0000313" key="3">
    <source>
        <dbReference type="EMBL" id="ENH96605.1"/>
    </source>
</evidence>
<feature type="domain" description="Glycosyltransferase 2-like" evidence="2">
    <location>
        <begin position="5"/>
        <end position="108"/>
    </location>
</feature>
<protein>
    <submittedName>
        <fullName evidence="3">Family 2 glycosyl transferase</fullName>
    </submittedName>
</protein>
<proteinExistence type="inferred from homology"/>
<dbReference type="STRING" id="1308866.J416_09886"/>
<dbReference type="RefSeq" id="WP_003469386.1">
    <property type="nucleotide sequence ID" value="NZ_APML01000036.1"/>
</dbReference>
<dbReference type="OrthoDB" id="396512at2"/>
<dbReference type="PATRIC" id="fig|1308866.3.peg.2006"/>
<keyword evidence="4" id="KW-1185">Reference proteome</keyword>
<comment type="caution">
    <text evidence="3">The sequence shown here is derived from an EMBL/GenBank/DDBJ whole genome shotgun (WGS) entry which is preliminary data.</text>
</comment>
<dbReference type="Proteomes" id="UP000012283">
    <property type="component" value="Unassembled WGS sequence"/>
</dbReference>
<dbReference type="AlphaFoldDB" id="N4WQ83"/>
<organism evidence="3 4">
    <name type="scientific">Gracilibacillus halophilus YIM-C55.5</name>
    <dbReference type="NCBI Taxonomy" id="1308866"/>
    <lineage>
        <taxon>Bacteria</taxon>
        <taxon>Bacillati</taxon>
        <taxon>Bacillota</taxon>
        <taxon>Bacilli</taxon>
        <taxon>Bacillales</taxon>
        <taxon>Bacillaceae</taxon>
        <taxon>Gracilibacillus</taxon>
    </lineage>
</organism>
<evidence type="ECO:0000256" key="1">
    <source>
        <dbReference type="ARBA" id="ARBA00006739"/>
    </source>
</evidence>
<dbReference type="Gene3D" id="3.90.550.10">
    <property type="entry name" value="Spore Coat Polysaccharide Biosynthesis Protein SpsA, Chain A"/>
    <property type="match status" value="1"/>
</dbReference>
<dbReference type="GO" id="GO:0016758">
    <property type="term" value="F:hexosyltransferase activity"/>
    <property type="evidence" value="ECO:0007669"/>
    <property type="project" value="UniProtKB-ARBA"/>
</dbReference>
<sequence>MADVTVVLPLFNKAQYVAETIASLRRQTTSNWKLLVVDDASTDRSLEFVKAHAPSSKTTIIEKRTNTGICDVLNTALRVIDTPFFLQVDGDDWIEPETIEVMLNEMKCVSDHVGLCYANTMHWHEANGSLQLNKVQRHHQFLDRYDFVTYDPMVQPRFYRTSAVKAVGGWNIDSLTGGRYMEDRRMLLQLLDEYTFHYIDRDLYHFRYHQTNLSLDQNATIYNQIRKMESEKALIRWGDQYRLEMVGSSDLWQSVQLIPKRKGVRRIWLK</sequence>
<dbReference type="Pfam" id="PF00535">
    <property type="entry name" value="Glycos_transf_2"/>
    <property type="match status" value="1"/>
</dbReference>